<dbReference type="SUPFAM" id="SSF52317">
    <property type="entry name" value="Class I glutamine amidotransferase-like"/>
    <property type="match status" value="1"/>
</dbReference>
<evidence type="ECO:0000256" key="1">
    <source>
        <dbReference type="ARBA" id="ARBA00004496"/>
    </source>
</evidence>
<dbReference type="InterPro" id="IPR029062">
    <property type="entry name" value="Class_I_gatase-like"/>
</dbReference>
<evidence type="ECO:0000256" key="8">
    <source>
        <dbReference type="ARBA" id="ARBA00023102"/>
    </source>
</evidence>
<feature type="active site" evidence="12 13">
    <location>
        <position position="185"/>
    </location>
</feature>
<evidence type="ECO:0000256" key="9">
    <source>
        <dbReference type="ARBA" id="ARBA00023239"/>
    </source>
</evidence>
<dbReference type="InterPro" id="IPR010139">
    <property type="entry name" value="Imidazole-glycPsynth_HisH"/>
</dbReference>
<dbReference type="UniPathway" id="UPA00031">
    <property type="reaction ID" value="UER00010"/>
</dbReference>
<dbReference type="CDD" id="cd01748">
    <property type="entry name" value="GATase1_IGP_Synthase"/>
    <property type="match status" value="1"/>
</dbReference>
<keyword evidence="4 12" id="KW-0963">Cytoplasm</keyword>
<evidence type="ECO:0000256" key="11">
    <source>
        <dbReference type="ARBA" id="ARBA00049534"/>
    </source>
</evidence>
<comment type="subcellular location">
    <subcellularLocation>
        <location evidence="1 12">Cytoplasm</location>
    </subcellularLocation>
</comment>
<dbReference type="GO" id="GO:0000105">
    <property type="term" value="P:L-histidine biosynthetic process"/>
    <property type="evidence" value="ECO:0007669"/>
    <property type="project" value="UniProtKB-UniRule"/>
</dbReference>
<evidence type="ECO:0000256" key="7">
    <source>
        <dbReference type="ARBA" id="ARBA00022962"/>
    </source>
</evidence>
<dbReference type="EC" id="3.5.1.2" evidence="12"/>
<gene>
    <name evidence="12" type="primary">hisH</name>
    <name evidence="15" type="ORF">MTY_0568</name>
</gene>
<evidence type="ECO:0000313" key="15">
    <source>
        <dbReference type="EMBL" id="GAF25238.1"/>
    </source>
</evidence>
<dbReference type="PANTHER" id="PTHR42701">
    <property type="entry name" value="IMIDAZOLE GLYCEROL PHOSPHATE SYNTHASE SUBUNIT HISH"/>
    <property type="match status" value="1"/>
</dbReference>
<feature type="domain" description="Glutamine amidotransferase" evidence="14">
    <location>
        <begin position="6"/>
        <end position="198"/>
    </location>
</feature>
<protein>
    <recommendedName>
        <fullName evidence="12">Imidazole glycerol phosphate synthase subunit HisH</fullName>
        <ecNumber evidence="12">4.3.2.10</ecNumber>
    </recommendedName>
    <alternativeName>
        <fullName evidence="12">IGP synthase glutaminase subunit</fullName>
        <ecNumber evidence="12">3.5.1.2</ecNumber>
    </alternativeName>
    <alternativeName>
        <fullName evidence="12">IGP synthase subunit HisH</fullName>
    </alternativeName>
    <alternativeName>
        <fullName evidence="12">ImGP synthase subunit HisH</fullName>
        <shortName evidence="12">IGPS subunit HisH</shortName>
    </alternativeName>
</protein>
<dbReference type="EC" id="4.3.2.10" evidence="12"/>
<keyword evidence="7 12" id="KW-0315">Glutamine amidotransferase</keyword>
<evidence type="ECO:0000256" key="3">
    <source>
        <dbReference type="ARBA" id="ARBA00011152"/>
    </source>
</evidence>
<dbReference type="Gene3D" id="3.40.50.880">
    <property type="match status" value="1"/>
</dbReference>
<feature type="active site" description="Nucleophile" evidence="12 13">
    <location>
        <position position="81"/>
    </location>
</feature>
<proteinExistence type="inferred from homology"/>
<dbReference type="RefSeq" id="WP_011393529.1">
    <property type="nucleotide sequence ID" value="NZ_DF238840.1"/>
</dbReference>
<comment type="catalytic activity">
    <reaction evidence="11 12">
        <text>L-glutamine + H2O = L-glutamate + NH4(+)</text>
        <dbReference type="Rhea" id="RHEA:15889"/>
        <dbReference type="ChEBI" id="CHEBI:15377"/>
        <dbReference type="ChEBI" id="CHEBI:28938"/>
        <dbReference type="ChEBI" id="CHEBI:29985"/>
        <dbReference type="ChEBI" id="CHEBI:58359"/>
        <dbReference type="EC" id="3.5.1.2"/>
    </reaction>
</comment>
<evidence type="ECO:0000256" key="2">
    <source>
        <dbReference type="ARBA" id="ARBA00005091"/>
    </source>
</evidence>
<dbReference type="GO" id="GO:0004359">
    <property type="term" value="F:glutaminase activity"/>
    <property type="evidence" value="ECO:0007669"/>
    <property type="project" value="UniProtKB-EC"/>
</dbReference>
<dbReference type="GO" id="GO:0005737">
    <property type="term" value="C:cytoplasm"/>
    <property type="evidence" value="ECO:0007669"/>
    <property type="project" value="UniProtKB-SubCell"/>
</dbReference>
<keyword evidence="15" id="KW-0808">Transferase</keyword>
<keyword evidence="6 12" id="KW-0378">Hydrolase</keyword>
<dbReference type="AlphaFoldDB" id="A0A0S6UCW7"/>
<dbReference type="PROSITE" id="PS51274">
    <property type="entry name" value="GATASE_COBBQ"/>
    <property type="match status" value="1"/>
</dbReference>
<comment type="function">
    <text evidence="12">IGPS catalyzes the conversion of PRFAR and glutamine to IGP, AICAR and glutamate. The HisH subunit catalyzes the hydrolysis of glutamine to glutamate and ammonia as part of the synthesis of IGP and AICAR. The resulting ammonia molecule is channeled to the active site of HisF.</text>
</comment>
<name>A0A0S6UCW7_NEOTH</name>
<keyword evidence="8 12" id="KW-0368">Histidine biosynthesis</keyword>
<dbReference type="GeneID" id="45618076"/>
<sequence>MRPIAIIDYGMGNLLSVQKALDRLGYPVEVTDDPGEITAAPGVILPGVGAFADAMANLQQKGLVAAIREVAERGVPLLGICLGLQLLFSTSEEGGQVAGLDLLPGEVKRLPAGIKVPHMGWNQVRFPRPGALFRGIPGGTDFYFVHSYYIVPREEEVVTGTTEYGLEFAVSIQRGNLFGVQFHPEKSSRRGLEVLKNFGELVRHAGNAGH</sequence>
<feature type="active site" evidence="12 13">
    <location>
        <position position="183"/>
    </location>
</feature>
<keyword evidence="5 12" id="KW-0028">Amino-acid biosynthesis</keyword>
<comment type="catalytic activity">
    <reaction evidence="10 12">
        <text>5-[(5-phospho-1-deoxy-D-ribulos-1-ylimino)methylamino]-1-(5-phospho-beta-D-ribosyl)imidazole-4-carboxamide + L-glutamine = D-erythro-1-(imidazol-4-yl)glycerol 3-phosphate + 5-amino-1-(5-phospho-beta-D-ribosyl)imidazole-4-carboxamide + L-glutamate + H(+)</text>
        <dbReference type="Rhea" id="RHEA:24793"/>
        <dbReference type="ChEBI" id="CHEBI:15378"/>
        <dbReference type="ChEBI" id="CHEBI:29985"/>
        <dbReference type="ChEBI" id="CHEBI:58278"/>
        <dbReference type="ChEBI" id="CHEBI:58359"/>
        <dbReference type="ChEBI" id="CHEBI:58475"/>
        <dbReference type="ChEBI" id="CHEBI:58525"/>
        <dbReference type="EC" id="4.3.2.10"/>
    </reaction>
</comment>
<dbReference type="PANTHER" id="PTHR42701:SF1">
    <property type="entry name" value="IMIDAZOLE GLYCEROL PHOSPHATE SYNTHASE SUBUNIT HISH"/>
    <property type="match status" value="1"/>
</dbReference>
<dbReference type="Proteomes" id="UP000063718">
    <property type="component" value="Unassembled WGS sequence"/>
</dbReference>
<dbReference type="GO" id="GO:0000107">
    <property type="term" value="F:imidazoleglycerol-phosphate synthase activity"/>
    <property type="evidence" value="ECO:0007669"/>
    <property type="project" value="UniProtKB-UniRule"/>
</dbReference>
<comment type="pathway">
    <text evidence="2 12">Amino-acid biosynthesis; L-histidine biosynthesis; L-histidine from 5-phospho-alpha-D-ribose 1-diphosphate: step 5/9.</text>
</comment>
<evidence type="ECO:0000259" key="14">
    <source>
        <dbReference type="Pfam" id="PF00117"/>
    </source>
</evidence>
<dbReference type="SMR" id="A0A0S6UCW7"/>
<dbReference type="PROSITE" id="PS51273">
    <property type="entry name" value="GATASE_TYPE_1"/>
    <property type="match status" value="1"/>
</dbReference>
<keyword evidence="9 12" id="KW-0456">Lyase</keyword>
<evidence type="ECO:0000256" key="12">
    <source>
        <dbReference type="HAMAP-Rule" id="MF_00278"/>
    </source>
</evidence>
<comment type="subunit">
    <text evidence="3 12">Heterodimer of HisH and HisF.</text>
</comment>
<evidence type="ECO:0000256" key="6">
    <source>
        <dbReference type="ARBA" id="ARBA00022801"/>
    </source>
</evidence>
<dbReference type="InterPro" id="IPR017926">
    <property type="entry name" value="GATASE"/>
</dbReference>
<dbReference type="NCBIfam" id="TIGR01855">
    <property type="entry name" value="IMP_synth_hisH"/>
    <property type="match status" value="1"/>
</dbReference>
<dbReference type="Pfam" id="PF00117">
    <property type="entry name" value="GATase"/>
    <property type="match status" value="1"/>
</dbReference>
<evidence type="ECO:0000256" key="13">
    <source>
        <dbReference type="PIRSR" id="PIRSR000495-1"/>
    </source>
</evidence>
<accession>A0A0S6UCW7</accession>
<dbReference type="GO" id="GO:0016829">
    <property type="term" value="F:lyase activity"/>
    <property type="evidence" value="ECO:0007669"/>
    <property type="project" value="UniProtKB-KW"/>
</dbReference>
<evidence type="ECO:0000256" key="5">
    <source>
        <dbReference type="ARBA" id="ARBA00022605"/>
    </source>
</evidence>
<evidence type="ECO:0000256" key="4">
    <source>
        <dbReference type="ARBA" id="ARBA00022490"/>
    </source>
</evidence>
<dbReference type="EMBL" id="DF238840">
    <property type="protein sequence ID" value="GAF25238.1"/>
    <property type="molecule type" value="Genomic_DNA"/>
</dbReference>
<dbReference type="PIRSF" id="PIRSF000495">
    <property type="entry name" value="Amidotransf_hisH"/>
    <property type="match status" value="1"/>
</dbReference>
<dbReference type="HAMAP" id="MF_00278">
    <property type="entry name" value="HisH"/>
    <property type="match status" value="1"/>
</dbReference>
<evidence type="ECO:0000256" key="10">
    <source>
        <dbReference type="ARBA" id="ARBA00047838"/>
    </source>
</evidence>
<dbReference type="FunFam" id="3.40.50.880:FF:000009">
    <property type="entry name" value="Imidazole glycerol phosphate synthase subunit HisH"/>
    <property type="match status" value="1"/>
</dbReference>
<organism evidence="15">
    <name type="scientific">Moorella thermoacetica Y72</name>
    <dbReference type="NCBI Taxonomy" id="1325331"/>
    <lineage>
        <taxon>Bacteria</taxon>
        <taxon>Bacillati</taxon>
        <taxon>Bacillota</taxon>
        <taxon>Clostridia</taxon>
        <taxon>Neomoorellales</taxon>
        <taxon>Neomoorellaceae</taxon>
        <taxon>Neomoorella</taxon>
    </lineage>
</organism>
<reference evidence="15" key="1">
    <citation type="journal article" date="2014" name="Gene">
        <title>Genome-guided analysis of transformation efficiency and carbon dioxide assimilation by Moorella thermoacetica Y72.</title>
        <authorList>
            <person name="Tsukahara K."/>
            <person name="Kita A."/>
            <person name="Nakashimada Y."/>
            <person name="Hoshino T."/>
            <person name="Murakami K."/>
        </authorList>
    </citation>
    <scope>NUCLEOTIDE SEQUENCE [LARGE SCALE GENOMIC DNA]</scope>
    <source>
        <strain evidence="15">Y72</strain>
    </source>
</reference>